<sequence length="655" mass="69284">MVGGGWLFWRDPDPIDNPYDPDPHSCKDPDPRSAPDSVMPSLKKRQKQGQSKAKADREATVPPSDGTEPLVSMDPKAADAAPDADTDGAANTTSTANDEVETVDKEAVPEGEEAGSAAKGAVSGAKGVQAAGAGKDDGKQKRRIIPSWASLTSSQNALVQRGTCRVASNRPKMAAILTEALQACAQRGGASVVAIRKYIVAEYPGLGLQRRGYLLKQALSRERERGRIRQLTGKGASGRIELSKPSARANGKTGPQAVVPPTKLEDALPLAFTRVCVPKEASVAFIRKYLLQHYQHLPVGDRPTMLKQALQRCVGKGQLEQITGKGASGTFQLSPRSPFPRQPLERAISTAIVAMNEPKTASATALRKHFAADGVKAHVLKRVLHKCVRNGWIDQISGHGFSGTYRLAFPYYPSPLILFPEDKDMLEGRAGRDTDDDMEDANEDEEEEEHDEEDDDDEDEESESDYSEPKHTRARKRPRSVLAKKTPRRSSASSGRAAHGRKRSSAARARAPAKRGARASRSAAAPPAAVATPAKQVASRGRAAPAGRQKRGGRASRGAGAAAAAAAPAPPTVAAKAATRFKVASAKVPAKTAEPKAEAVAKSDATPKTAGKKQAAAGSGVAKASKKGSPAARKATAVKGVVAASPARKMRPRRH</sequence>
<feature type="compositionally biased region" description="Basic residues" evidence="8">
    <location>
        <begin position="498"/>
        <end position="518"/>
    </location>
</feature>
<reference evidence="11" key="1">
    <citation type="submission" date="2025-08" db="UniProtKB">
        <authorList>
            <consortium name="RefSeq"/>
        </authorList>
    </citation>
    <scope>IDENTIFICATION</scope>
    <source>
        <tissue evidence="11">Sperm</tissue>
    </source>
</reference>
<feature type="compositionally biased region" description="Basic and acidic residues" evidence="8">
    <location>
        <begin position="21"/>
        <end position="33"/>
    </location>
</feature>
<name>A0AAJ7SQ74_PETMA</name>
<feature type="region of interest" description="Disordered" evidence="8">
    <location>
        <begin position="1"/>
        <end position="141"/>
    </location>
</feature>
<protein>
    <recommendedName>
        <fullName evidence="3">Heterochromatin protein 1-binding protein 3</fullName>
    </recommendedName>
</protein>
<dbReference type="PANTHER" id="PTHR15832:SF1">
    <property type="entry name" value="HETEROCHROMATIN PROTEIN 1-BINDING PROTEIN 3"/>
    <property type="match status" value="1"/>
</dbReference>
<evidence type="ECO:0000313" key="11">
    <source>
        <dbReference type="RefSeq" id="XP_032802800.1"/>
    </source>
</evidence>
<evidence type="ECO:0000256" key="1">
    <source>
        <dbReference type="ARBA" id="ARBA00004123"/>
    </source>
</evidence>
<dbReference type="KEGG" id="pmrn:116939034"/>
<dbReference type="CDD" id="cd00073">
    <property type="entry name" value="H15"/>
    <property type="match status" value="1"/>
</dbReference>
<evidence type="ECO:0000256" key="6">
    <source>
        <dbReference type="ARBA" id="ARBA00023125"/>
    </source>
</evidence>
<dbReference type="SMART" id="SM00526">
    <property type="entry name" value="H15"/>
    <property type="match status" value="3"/>
</dbReference>
<evidence type="ECO:0000256" key="4">
    <source>
        <dbReference type="ARBA" id="ARBA00022454"/>
    </source>
</evidence>
<dbReference type="PANTHER" id="PTHR15832">
    <property type="entry name" value="SHC (SRC HOMOLOGY DOMAIN C-TERMINAL) ADAPTOR HOMOLOG"/>
    <property type="match status" value="1"/>
</dbReference>
<evidence type="ECO:0000259" key="9">
    <source>
        <dbReference type="PROSITE" id="PS51504"/>
    </source>
</evidence>
<feature type="domain" description="H15" evidence="9">
    <location>
        <begin position="169"/>
        <end position="335"/>
    </location>
</feature>
<feature type="compositionally biased region" description="Low complexity" evidence="8">
    <location>
        <begin position="74"/>
        <end position="97"/>
    </location>
</feature>
<organism evidence="10 11">
    <name type="scientific">Petromyzon marinus</name>
    <name type="common">Sea lamprey</name>
    <dbReference type="NCBI Taxonomy" id="7757"/>
    <lineage>
        <taxon>Eukaryota</taxon>
        <taxon>Metazoa</taxon>
        <taxon>Chordata</taxon>
        <taxon>Craniata</taxon>
        <taxon>Vertebrata</taxon>
        <taxon>Cyclostomata</taxon>
        <taxon>Hyperoartia</taxon>
        <taxon>Petromyzontiformes</taxon>
        <taxon>Petromyzontidae</taxon>
        <taxon>Petromyzon</taxon>
    </lineage>
</organism>
<dbReference type="RefSeq" id="XP_032802800.1">
    <property type="nucleotide sequence ID" value="XM_032946909.1"/>
</dbReference>
<comment type="subcellular location">
    <subcellularLocation>
        <location evidence="2">Chromosome</location>
    </subcellularLocation>
    <subcellularLocation>
        <location evidence="1">Nucleus</location>
    </subcellularLocation>
</comment>
<dbReference type="GO" id="GO:0031491">
    <property type="term" value="F:nucleosome binding"/>
    <property type="evidence" value="ECO:0007669"/>
    <property type="project" value="TreeGrafter"/>
</dbReference>
<dbReference type="Pfam" id="PF00538">
    <property type="entry name" value="Linker_histone"/>
    <property type="match status" value="3"/>
</dbReference>
<feature type="compositionally biased region" description="Low complexity" evidence="8">
    <location>
        <begin position="606"/>
        <end position="635"/>
    </location>
</feature>
<dbReference type="Gene3D" id="1.10.10.10">
    <property type="entry name" value="Winged helix-like DNA-binding domain superfamily/Winged helix DNA-binding domain"/>
    <property type="match status" value="3"/>
</dbReference>
<evidence type="ECO:0000256" key="8">
    <source>
        <dbReference type="SAM" id="MobiDB-lite"/>
    </source>
</evidence>
<feature type="compositionally biased region" description="Acidic residues" evidence="8">
    <location>
        <begin position="434"/>
        <end position="466"/>
    </location>
</feature>
<evidence type="ECO:0000313" key="10">
    <source>
        <dbReference type="Proteomes" id="UP001318040"/>
    </source>
</evidence>
<evidence type="ECO:0000256" key="2">
    <source>
        <dbReference type="ARBA" id="ARBA00004286"/>
    </source>
</evidence>
<keyword evidence="6" id="KW-0238">DNA-binding</keyword>
<dbReference type="GO" id="GO:0070828">
    <property type="term" value="P:heterochromatin organization"/>
    <property type="evidence" value="ECO:0007669"/>
    <property type="project" value="TreeGrafter"/>
</dbReference>
<dbReference type="InterPro" id="IPR036390">
    <property type="entry name" value="WH_DNA-bd_sf"/>
</dbReference>
<feature type="compositionally biased region" description="Low complexity" evidence="8">
    <location>
        <begin position="519"/>
        <end position="535"/>
    </location>
</feature>
<keyword evidence="5" id="KW-0677">Repeat</keyword>
<dbReference type="GO" id="GO:0005634">
    <property type="term" value="C:nucleus"/>
    <property type="evidence" value="ECO:0007669"/>
    <property type="project" value="UniProtKB-SubCell"/>
</dbReference>
<evidence type="ECO:0000256" key="3">
    <source>
        <dbReference type="ARBA" id="ARBA00019297"/>
    </source>
</evidence>
<accession>A0AAJ7SQ74</accession>
<evidence type="ECO:0000256" key="5">
    <source>
        <dbReference type="ARBA" id="ARBA00022737"/>
    </source>
</evidence>
<keyword evidence="7" id="KW-0539">Nucleus</keyword>
<dbReference type="InterPro" id="IPR036388">
    <property type="entry name" value="WH-like_DNA-bd_sf"/>
</dbReference>
<feature type="compositionally biased region" description="Low complexity" evidence="8">
    <location>
        <begin position="556"/>
        <end position="580"/>
    </location>
</feature>
<keyword evidence="4" id="KW-0158">Chromosome</keyword>
<dbReference type="SUPFAM" id="SSF46785">
    <property type="entry name" value="Winged helix' DNA-binding domain"/>
    <property type="match status" value="3"/>
</dbReference>
<evidence type="ECO:0000256" key="7">
    <source>
        <dbReference type="ARBA" id="ARBA00023242"/>
    </source>
</evidence>
<keyword evidence="10" id="KW-1185">Reference proteome</keyword>
<feature type="region of interest" description="Disordered" evidence="8">
    <location>
        <begin position="427"/>
        <end position="655"/>
    </location>
</feature>
<dbReference type="GO" id="GO:0006334">
    <property type="term" value="P:nucleosome assembly"/>
    <property type="evidence" value="ECO:0007669"/>
    <property type="project" value="InterPro"/>
</dbReference>
<feature type="compositionally biased region" description="Low complexity" evidence="8">
    <location>
        <begin position="114"/>
        <end position="133"/>
    </location>
</feature>
<dbReference type="GO" id="GO:0003677">
    <property type="term" value="F:DNA binding"/>
    <property type="evidence" value="ECO:0007669"/>
    <property type="project" value="UniProtKB-KW"/>
</dbReference>
<dbReference type="Proteomes" id="UP001318040">
    <property type="component" value="Chromosome 5"/>
</dbReference>
<dbReference type="AlphaFoldDB" id="A0AAJ7SQ74"/>
<dbReference type="GO" id="GO:0000786">
    <property type="term" value="C:nucleosome"/>
    <property type="evidence" value="ECO:0007669"/>
    <property type="project" value="InterPro"/>
</dbReference>
<dbReference type="CTD" id="50809"/>
<proteinExistence type="predicted"/>
<gene>
    <name evidence="11" type="primary">HP1BP3</name>
</gene>
<dbReference type="PROSITE" id="PS51504">
    <property type="entry name" value="H15"/>
    <property type="match status" value="1"/>
</dbReference>
<dbReference type="InterPro" id="IPR005818">
    <property type="entry name" value="Histone_H1/H5_H15"/>
</dbReference>